<accession>A0A820QEL5</accession>
<evidence type="ECO:0000313" key="3">
    <source>
        <dbReference type="Proteomes" id="UP000663844"/>
    </source>
</evidence>
<evidence type="ECO:0000259" key="1">
    <source>
        <dbReference type="Pfam" id="PF12231"/>
    </source>
</evidence>
<evidence type="ECO:0000313" key="2">
    <source>
        <dbReference type="EMBL" id="CAF4421530.1"/>
    </source>
</evidence>
<dbReference type="Proteomes" id="UP000663844">
    <property type="component" value="Unassembled WGS sequence"/>
</dbReference>
<dbReference type="Pfam" id="PF12231">
    <property type="entry name" value="Rif1_N"/>
    <property type="match status" value="1"/>
</dbReference>
<gene>
    <name evidence="2" type="ORF">OXD698_LOCUS52669</name>
</gene>
<dbReference type="AlphaFoldDB" id="A0A820QEL5"/>
<protein>
    <recommendedName>
        <fullName evidence="1">Telomere-associated protein Rif1 N-terminal domain-containing protein</fullName>
    </recommendedName>
</protein>
<sequence length="153" mass="17314">LIIDLLAKIVKYFTPLPKEIVDVLGRSPSSVISTNFLTQLKSWVKHVDDTRLALFAIHLWEPLAALLSRLLTRGHTKGNEMLAVIQDAFIVANYSIRGAAYSAWASFMSHIYRSDLNLNNDDTHQQQFQIVNQNKFSSFDVFSDISSITESNK</sequence>
<organism evidence="2 3">
    <name type="scientific">Adineta steineri</name>
    <dbReference type="NCBI Taxonomy" id="433720"/>
    <lineage>
        <taxon>Eukaryota</taxon>
        <taxon>Metazoa</taxon>
        <taxon>Spiralia</taxon>
        <taxon>Gnathifera</taxon>
        <taxon>Rotifera</taxon>
        <taxon>Eurotatoria</taxon>
        <taxon>Bdelloidea</taxon>
        <taxon>Adinetida</taxon>
        <taxon>Adinetidae</taxon>
        <taxon>Adineta</taxon>
    </lineage>
</organism>
<dbReference type="InterPro" id="IPR022031">
    <property type="entry name" value="Rif1_N"/>
</dbReference>
<name>A0A820QEL5_9BILA</name>
<reference evidence="2" key="1">
    <citation type="submission" date="2021-02" db="EMBL/GenBank/DDBJ databases">
        <authorList>
            <person name="Nowell W R."/>
        </authorList>
    </citation>
    <scope>NUCLEOTIDE SEQUENCE</scope>
</reference>
<dbReference type="EMBL" id="CAJOAZ010028956">
    <property type="protein sequence ID" value="CAF4421530.1"/>
    <property type="molecule type" value="Genomic_DNA"/>
</dbReference>
<feature type="non-terminal residue" evidence="2">
    <location>
        <position position="1"/>
    </location>
</feature>
<comment type="caution">
    <text evidence="2">The sequence shown here is derived from an EMBL/GenBank/DDBJ whole genome shotgun (WGS) entry which is preliminary data.</text>
</comment>
<feature type="domain" description="Telomere-associated protein Rif1 N-terminal" evidence="1">
    <location>
        <begin position="36"/>
        <end position="112"/>
    </location>
</feature>
<proteinExistence type="predicted"/>